<protein>
    <recommendedName>
        <fullName evidence="5">G domain-containing protein</fullName>
    </recommendedName>
</protein>
<evidence type="ECO:0000313" key="4">
    <source>
        <dbReference type="Proteomes" id="UP000288859"/>
    </source>
</evidence>
<organism evidence="3 4">
    <name type="scientific">Exophiala mesophila</name>
    <name type="common">Black yeast-like fungus</name>
    <dbReference type="NCBI Taxonomy" id="212818"/>
    <lineage>
        <taxon>Eukaryota</taxon>
        <taxon>Fungi</taxon>
        <taxon>Dikarya</taxon>
        <taxon>Ascomycota</taxon>
        <taxon>Pezizomycotina</taxon>
        <taxon>Eurotiomycetes</taxon>
        <taxon>Chaetothyriomycetidae</taxon>
        <taxon>Chaetothyriales</taxon>
        <taxon>Herpotrichiellaceae</taxon>
        <taxon>Exophiala</taxon>
    </lineage>
</organism>
<proteinExistence type="predicted"/>
<name>A0A438NE31_EXOME</name>
<dbReference type="SUPFAM" id="SSF52540">
    <property type="entry name" value="P-loop containing nucleoside triphosphate hydrolases"/>
    <property type="match status" value="1"/>
</dbReference>
<evidence type="ECO:0000259" key="1">
    <source>
        <dbReference type="Pfam" id="PF00350"/>
    </source>
</evidence>
<dbReference type="EMBL" id="NAJM01000006">
    <property type="protein sequence ID" value="RVX73935.1"/>
    <property type="molecule type" value="Genomic_DNA"/>
</dbReference>
<dbReference type="InterPro" id="IPR045063">
    <property type="entry name" value="Dynamin_N"/>
</dbReference>
<dbReference type="CDD" id="cd00882">
    <property type="entry name" value="Ras_like_GTPase"/>
    <property type="match status" value="1"/>
</dbReference>
<feature type="domain" description="Dynamin N-terminal" evidence="1">
    <location>
        <begin position="75"/>
        <end position="326"/>
    </location>
</feature>
<evidence type="ECO:0000313" key="3">
    <source>
        <dbReference type="EMBL" id="RVX73935.1"/>
    </source>
</evidence>
<dbReference type="InterPro" id="IPR027417">
    <property type="entry name" value="P-loop_NTPase"/>
</dbReference>
<dbReference type="InterPro" id="IPR056024">
    <property type="entry name" value="DUF7605"/>
</dbReference>
<evidence type="ECO:0000259" key="2">
    <source>
        <dbReference type="Pfam" id="PF24564"/>
    </source>
</evidence>
<evidence type="ECO:0008006" key="5">
    <source>
        <dbReference type="Google" id="ProtNLM"/>
    </source>
</evidence>
<gene>
    <name evidence="3" type="ORF">B0A52_02825</name>
</gene>
<dbReference type="Proteomes" id="UP000288859">
    <property type="component" value="Unassembled WGS sequence"/>
</dbReference>
<comment type="caution">
    <text evidence="3">The sequence shown here is derived from an EMBL/GenBank/DDBJ whole genome shotgun (WGS) entry which is preliminary data.</text>
</comment>
<reference evidence="3 4" key="1">
    <citation type="submission" date="2017-03" db="EMBL/GenBank/DDBJ databases">
        <title>Genomes of endolithic fungi from Antarctica.</title>
        <authorList>
            <person name="Coleine C."/>
            <person name="Masonjones S."/>
            <person name="Stajich J.E."/>
        </authorList>
    </citation>
    <scope>NUCLEOTIDE SEQUENCE [LARGE SCALE GENOMIC DNA]</scope>
    <source>
        <strain evidence="3 4">CCFEE 6314</strain>
    </source>
</reference>
<dbReference type="Pfam" id="PF24564">
    <property type="entry name" value="DUF7605"/>
    <property type="match status" value="1"/>
</dbReference>
<feature type="domain" description="DUF7605" evidence="2">
    <location>
        <begin position="541"/>
        <end position="710"/>
    </location>
</feature>
<dbReference type="PANTHER" id="PTHR36681:SF3">
    <property type="entry name" value="NUCLEAR GTPASE, GERMINAL CENTER-ASSOCIATED, TANDEM DUPLICATE 3"/>
    <property type="match status" value="1"/>
</dbReference>
<dbReference type="Pfam" id="PF00350">
    <property type="entry name" value="Dynamin_N"/>
    <property type="match status" value="1"/>
</dbReference>
<dbReference type="PANTHER" id="PTHR36681">
    <property type="entry name" value="NUCLEAR GTPASE, GERMINAL CENTER-ASSOCIATED, TANDEM DUPLICATE 3"/>
    <property type="match status" value="1"/>
</dbReference>
<accession>A0A438NE31</accession>
<dbReference type="OrthoDB" id="4121296at2759"/>
<sequence length="804" mass="91319">MASAALLKASATKSPTLPQFPPYREPHFVSAVQIARKACGDAREFLTQWPDPKPLRCIEEIGRLADYEPSTEFMVGVIGISGVGKSSTINSVLDQKDLAKAEACGTAVTHYPVEYRQSTGHQQAEYVFEASLQPFDSLHLYLAQLLRSYHREQLEDDVDDMDPSMFAEMKSDQAEAKNILDALFGHMQSYTSTTLSIGEDHDLEPALARLTALAANLQYPEDTDAQGIWRGEADTTESLNEKLSLIISSGLWPIVETVKITSKTQTLGRHLVVVDLPGNRDTNVARVKSAMRYQSRCDLLLVVVDMKRAIDDSLVEETVQMVMKKPTYNGNMKRHLAVVCTRSGVLSTDSEEQKLRGKVKNQSRLMHLLKSLDDLAKNEDMPVKAYKKQEKSLRGDYIRMLIEARNDEVSAKLKTKYDAGLEIFCVDNTLYWDGDFNTETEQQISGIQQLRQFITDLPHEPLFKHQNSFLKHDLPACVASFQTWVITCLVDDQRLDERKEIPHPQALEASIQQLHCCFDKIDNSYSKHVDSVLRTSGISIQDRCMNVLQPLNAWHASSFRAWINHRGTHSTRGRGYACWNRDIVQCFANVLAHNWERFTADTRAHILDFNLQSSLEWKDYSQQCSSVDPDSPIAISAATRLLLIQDCIRNSMLEYDQSIAKIQYDAMSMHQACYVKQLMEQGYAEASWEYGKGSTKRQYRILLDYVASDNFVRSFRHRVYDDYKAALKVAREKIAGCLQNQINSVKGDIANVEMRKKQENFVKTDPILLQEAQKMLLDLTMAERRCNEEAATARQMAEDQYGLI</sequence>
<dbReference type="AlphaFoldDB" id="A0A438NE31"/>
<dbReference type="Gene3D" id="3.40.50.300">
    <property type="entry name" value="P-loop containing nucleotide triphosphate hydrolases"/>
    <property type="match status" value="2"/>
</dbReference>